<feature type="region of interest" description="Disordered" evidence="1">
    <location>
        <begin position="410"/>
        <end position="436"/>
    </location>
</feature>
<dbReference type="KEGG" id="llh:I41_26490"/>
<accession>A0A517TYJ8</accession>
<dbReference type="AlphaFoldDB" id="A0A517TYJ8"/>
<evidence type="ECO:0008006" key="4">
    <source>
        <dbReference type="Google" id="ProtNLM"/>
    </source>
</evidence>
<evidence type="ECO:0000313" key="3">
    <source>
        <dbReference type="Proteomes" id="UP000317909"/>
    </source>
</evidence>
<dbReference type="InterPro" id="IPR014262">
    <property type="entry name" value="HAF_rpt"/>
</dbReference>
<evidence type="ECO:0000313" key="2">
    <source>
        <dbReference type="EMBL" id="QDT73460.1"/>
    </source>
</evidence>
<dbReference type="EMBL" id="CP036339">
    <property type="protein sequence ID" value="QDT73460.1"/>
    <property type="molecule type" value="Genomic_DNA"/>
</dbReference>
<proteinExistence type="predicted"/>
<dbReference type="Proteomes" id="UP000317909">
    <property type="component" value="Chromosome"/>
</dbReference>
<sequence>MVTMVAIRACVGDSRTSLFCQLCIYTLKISISMISELTFVRTLSIFALILNFLPAPYSQAAEFKIIDIGTLGGQSCWPTSISQAGHVTGRSTTLSGAEHAFLYFGGMTDLTPSGATFSSGNGVNSMGQVSGTAVVRNQYRAFLFDGSLHDLGLGDGYGTHGGGINELGVSVGAIQQSDGNFRAFRYDGSLHDLGKLSEGASAGSDINSSGVIAGYSSPLGSTSTIHAIRYDGAFHDLGTLGQGSYSRSSAINDGGLIAGYSMTFGFNFDSRHGFLYNGAMIDLGTLGGSFSEATGMNNFGHVVGSSSDAMGEPRAFLFKDGTMVDLNALIDPGSGWQLLSASDLNDAGQIVGVGLKNGQERGFLLTPVPEPNGTIMGILMVTVIAQSRRFNLSASCFTVLRHQEVIREKSRQTRDARREEQSSQRIADDLGHNRSA</sequence>
<dbReference type="NCBIfam" id="TIGR02913">
    <property type="entry name" value="HAF_rpt"/>
    <property type="match status" value="4"/>
</dbReference>
<organism evidence="2 3">
    <name type="scientific">Lacipirellula limnantheis</name>
    <dbReference type="NCBI Taxonomy" id="2528024"/>
    <lineage>
        <taxon>Bacteria</taxon>
        <taxon>Pseudomonadati</taxon>
        <taxon>Planctomycetota</taxon>
        <taxon>Planctomycetia</taxon>
        <taxon>Pirellulales</taxon>
        <taxon>Lacipirellulaceae</taxon>
        <taxon>Lacipirellula</taxon>
    </lineage>
</organism>
<dbReference type="OrthoDB" id="289450at2"/>
<protein>
    <recommendedName>
        <fullName evidence="4">HAF repeat-containing protein</fullName>
    </recommendedName>
</protein>
<gene>
    <name evidence="2" type="ORF">I41_26490</name>
</gene>
<keyword evidence="3" id="KW-1185">Reference proteome</keyword>
<name>A0A517TYJ8_9BACT</name>
<evidence type="ECO:0000256" key="1">
    <source>
        <dbReference type="SAM" id="MobiDB-lite"/>
    </source>
</evidence>
<reference evidence="2 3" key="1">
    <citation type="submission" date="2019-02" db="EMBL/GenBank/DDBJ databases">
        <title>Deep-cultivation of Planctomycetes and their phenomic and genomic characterization uncovers novel biology.</title>
        <authorList>
            <person name="Wiegand S."/>
            <person name="Jogler M."/>
            <person name="Boedeker C."/>
            <person name="Pinto D."/>
            <person name="Vollmers J."/>
            <person name="Rivas-Marin E."/>
            <person name="Kohn T."/>
            <person name="Peeters S.H."/>
            <person name="Heuer A."/>
            <person name="Rast P."/>
            <person name="Oberbeckmann S."/>
            <person name="Bunk B."/>
            <person name="Jeske O."/>
            <person name="Meyerdierks A."/>
            <person name="Storesund J.E."/>
            <person name="Kallscheuer N."/>
            <person name="Luecker S."/>
            <person name="Lage O.M."/>
            <person name="Pohl T."/>
            <person name="Merkel B.J."/>
            <person name="Hornburger P."/>
            <person name="Mueller R.-W."/>
            <person name="Bruemmer F."/>
            <person name="Labrenz M."/>
            <person name="Spormann A.M."/>
            <person name="Op den Camp H."/>
            <person name="Overmann J."/>
            <person name="Amann R."/>
            <person name="Jetten M.S.M."/>
            <person name="Mascher T."/>
            <person name="Medema M.H."/>
            <person name="Devos D.P."/>
            <person name="Kaster A.-K."/>
            <person name="Ovreas L."/>
            <person name="Rohde M."/>
            <person name="Galperin M.Y."/>
            <person name="Jogler C."/>
        </authorList>
    </citation>
    <scope>NUCLEOTIDE SEQUENCE [LARGE SCALE GENOMIC DNA]</scope>
    <source>
        <strain evidence="2 3">I41</strain>
    </source>
</reference>